<feature type="region of interest" description="Disordered" evidence="1">
    <location>
        <begin position="1"/>
        <end position="23"/>
    </location>
</feature>
<dbReference type="RefSeq" id="WP_248653219.1">
    <property type="nucleotide sequence ID" value="NZ_CP096663.1"/>
</dbReference>
<evidence type="ECO:0000313" key="2">
    <source>
        <dbReference type="EMBL" id="UPV77195.1"/>
    </source>
</evidence>
<protein>
    <submittedName>
        <fullName evidence="2">Uncharacterized protein</fullName>
    </submittedName>
</protein>
<keyword evidence="2" id="KW-0614">Plasmid</keyword>
<evidence type="ECO:0000313" key="3">
    <source>
        <dbReference type="Proteomes" id="UP000830729"/>
    </source>
</evidence>
<dbReference type="Proteomes" id="UP000830729">
    <property type="component" value="Plasmid unnamed4"/>
</dbReference>
<dbReference type="AlphaFoldDB" id="A0A8U0I1F4"/>
<dbReference type="EMBL" id="CP096663">
    <property type="protein sequence ID" value="UPV77195.1"/>
    <property type="molecule type" value="Genomic_DNA"/>
</dbReference>
<proteinExistence type="predicted"/>
<dbReference type="KEGG" id="halx:M0R89_22755"/>
<evidence type="ECO:0000256" key="1">
    <source>
        <dbReference type="SAM" id="MobiDB-lite"/>
    </source>
</evidence>
<keyword evidence="3" id="KW-1185">Reference proteome</keyword>
<geneLocation type="plasmid" evidence="2 3">
    <name>unnamed4</name>
</geneLocation>
<dbReference type="GeneID" id="72188084"/>
<name>A0A8U0I1F4_9EURY</name>
<sequence>MNSLGSERVESTSEDSVGTLSFDADSDGTGITIIDSIERQRYSVQTSCPVTPTPVGADNFLFPADKGISITTGTLTLPTVVPVYVRDQTGEMLAEAEHFAYEEFGAGVYSIELGAPIKLYLRVNDPFTVASDTERTRLEFAEETEILLGARSHHEKPAATVTTTSDPEDMMAAISTFGSALKTTSCERSYPSLRGHPPTIELGESLDIPAGLEVPDTGIRIEIPATHQAIYVAAPLAYYLGAKVVEGDSPCIVTETGFEHSLETTRGFEREVERVLKQTFFLDCITRTEGYYEVDLHERRAIESKVDLDFTGNSRRKPRPLGRG</sequence>
<gene>
    <name evidence="2" type="ORF">M0R89_22755</name>
</gene>
<accession>A0A8U0I1F4</accession>
<organism evidence="2 3">
    <name type="scientific">Halorussus limi</name>
    <dbReference type="NCBI Taxonomy" id="2938695"/>
    <lineage>
        <taxon>Archaea</taxon>
        <taxon>Methanobacteriati</taxon>
        <taxon>Methanobacteriota</taxon>
        <taxon>Stenosarchaea group</taxon>
        <taxon>Halobacteria</taxon>
        <taxon>Halobacteriales</taxon>
        <taxon>Haladaptataceae</taxon>
        <taxon>Halorussus</taxon>
    </lineage>
</organism>
<reference evidence="2 3" key="1">
    <citation type="submission" date="2022-04" db="EMBL/GenBank/DDBJ databases">
        <title>Diverse halophilic archaea isolated from saline environments.</title>
        <authorList>
            <person name="Cui H.-L."/>
        </authorList>
    </citation>
    <scope>NUCLEOTIDE SEQUENCE [LARGE SCALE GENOMIC DNA]</scope>
    <source>
        <strain evidence="2 3">XZYJT49</strain>
        <plasmid evidence="2 3">unnamed4</plasmid>
    </source>
</reference>